<dbReference type="AlphaFoldDB" id="A0A167UQ40"/>
<proteinExistence type="predicted"/>
<feature type="compositionally biased region" description="Polar residues" evidence="1">
    <location>
        <begin position="78"/>
        <end position="95"/>
    </location>
</feature>
<feature type="signal peptide" evidence="2">
    <location>
        <begin position="1"/>
        <end position="24"/>
    </location>
</feature>
<gene>
    <name evidence="3" type="ORF">FIBSPDRAFT_424506</name>
</gene>
<name>A0A167UQ40_9AGAM</name>
<evidence type="ECO:0000256" key="2">
    <source>
        <dbReference type="SAM" id="SignalP"/>
    </source>
</evidence>
<keyword evidence="4" id="KW-1185">Reference proteome</keyword>
<protein>
    <recommendedName>
        <fullName evidence="5">Secreted protein</fullName>
    </recommendedName>
</protein>
<feature type="region of interest" description="Disordered" evidence="1">
    <location>
        <begin position="134"/>
        <end position="162"/>
    </location>
</feature>
<sequence length="162" mass="18033">MGCPGMSCHVASALMMVLIGQVGSNTRPRRLVLSVGSIVPFNVPTPCSFAVHEGHFPRIMHRIMHTSMNSPLKHPSRKSAQSTTNPNQLFKSQTFPCPPSRQRVKHPTKIKSPRKINQKSQYPITIINHPPKYRLEASTAPPSAIAQHRPTSRPIPSTRKLH</sequence>
<organism evidence="3 4">
    <name type="scientific">Athelia psychrophila</name>
    <dbReference type="NCBI Taxonomy" id="1759441"/>
    <lineage>
        <taxon>Eukaryota</taxon>
        <taxon>Fungi</taxon>
        <taxon>Dikarya</taxon>
        <taxon>Basidiomycota</taxon>
        <taxon>Agaricomycotina</taxon>
        <taxon>Agaricomycetes</taxon>
        <taxon>Agaricomycetidae</taxon>
        <taxon>Atheliales</taxon>
        <taxon>Atheliaceae</taxon>
        <taxon>Athelia</taxon>
    </lineage>
</organism>
<dbReference type="EMBL" id="KV417951">
    <property type="protein sequence ID" value="KZP04176.1"/>
    <property type="molecule type" value="Genomic_DNA"/>
</dbReference>
<evidence type="ECO:0008006" key="5">
    <source>
        <dbReference type="Google" id="ProtNLM"/>
    </source>
</evidence>
<dbReference type="Proteomes" id="UP000076532">
    <property type="component" value="Unassembled WGS sequence"/>
</dbReference>
<reference evidence="3 4" key="1">
    <citation type="journal article" date="2016" name="Mol. Biol. Evol.">
        <title>Comparative Genomics of Early-Diverging Mushroom-Forming Fungi Provides Insights into the Origins of Lignocellulose Decay Capabilities.</title>
        <authorList>
            <person name="Nagy L.G."/>
            <person name="Riley R."/>
            <person name="Tritt A."/>
            <person name="Adam C."/>
            <person name="Daum C."/>
            <person name="Floudas D."/>
            <person name="Sun H."/>
            <person name="Yadav J.S."/>
            <person name="Pangilinan J."/>
            <person name="Larsson K.H."/>
            <person name="Matsuura K."/>
            <person name="Barry K."/>
            <person name="Labutti K."/>
            <person name="Kuo R."/>
            <person name="Ohm R.A."/>
            <person name="Bhattacharya S.S."/>
            <person name="Shirouzu T."/>
            <person name="Yoshinaga Y."/>
            <person name="Martin F.M."/>
            <person name="Grigoriev I.V."/>
            <person name="Hibbett D.S."/>
        </authorList>
    </citation>
    <scope>NUCLEOTIDE SEQUENCE [LARGE SCALE GENOMIC DNA]</scope>
    <source>
        <strain evidence="3 4">CBS 109695</strain>
    </source>
</reference>
<feature type="compositionally biased region" description="Basic residues" evidence="1">
    <location>
        <begin position="102"/>
        <end position="117"/>
    </location>
</feature>
<feature type="chain" id="PRO_5007893110" description="Secreted protein" evidence="2">
    <location>
        <begin position="25"/>
        <end position="162"/>
    </location>
</feature>
<evidence type="ECO:0000313" key="4">
    <source>
        <dbReference type="Proteomes" id="UP000076532"/>
    </source>
</evidence>
<evidence type="ECO:0000313" key="3">
    <source>
        <dbReference type="EMBL" id="KZP04176.1"/>
    </source>
</evidence>
<evidence type="ECO:0000256" key="1">
    <source>
        <dbReference type="SAM" id="MobiDB-lite"/>
    </source>
</evidence>
<accession>A0A167UQ40</accession>
<keyword evidence="2" id="KW-0732">Signal</keyword>
<feature type="region of interest" description="Disordered" evidence="1">
    <location>
        <begin position="69"/>
        <end position="122"/>
    </location>
</feature>